<evidence type="ECO:0000259" key="2">
    <source>
        <dbReference type="SMART" id="SM00470"/>
    </source>
</evidence>
<evidence type="ECO:0000313" key="4">
    <source>
        <dbReference type="Proteomes" id="UP000430079"/>
    </source>
</evidence>
<reference evidence="3 4" key="1">
    <citation type="submission" date="2019-12" db="EMBL/GenBank/DDBJ databases">
        <title>Whole genome shotgun sequence of Streptomyces hygroscopicus subsp. glebosus NBRC 13786.</title>
        <authorList>
            <person name="Ichikawa N."/>
            <person name="Kimura A."/>
            <person name="Kitahashi Y."/>
            <person name="Komaki H."/>
            <person name="Tamura T."/>
        </authorList>
    </citation>
    <scope>NUCLEOTIDE SEQUENCE [LARGE SCALE GENOMIC DNA]</scope>
    <source>
        <strain evidence="3 4">NBRC 13786</strain>
    </source>
</reference>
<feature type="compositionally biased region" description="Basic and acidic residues" evidence="1">
    <location>
        <begin position="231"/>
        <end position="242"/>
    </location>
</feature>
<dbReference type="InterPro" id="IPR036086">
    <property type="entry name" value="ParB/Sulfiredoxin_sf"/>
</dbReference>
<feature type="region of interest" description="Disordered" evidence="1">
    <location>
        <begin position="367"/>
        <end position="404"/>
    </location>
</feature>
<gene>
    <name evidence="3" type="ORF">Sgleb_18530</name>
</gene>
<evidence type="ECO:0000313" key="3">
    <source>
        <dbReference type="EMBL" id="GFE13806.1"/>
    </source>
</evidence>
<dbReference type="SMART" id="SM00470">
    <property type="entry name" value="ParB"/>
    <property type="match status" value="1"/>
</dbReference>
<dbReference type="EMBL" id="BLIO01000001">
    <property type="protein sequence ID" value="GFE13806.1"/>
    <property type="molecule type" value="Genomic_DNA"/>
</dbReference>
<comment type="caution">
    <text evidence="3">The sequence shown here is derived from an EMBL/GenBank/DDBJ whole genome shotgun (WGS) entry which is preliminary data.</text>
</comment>
<evidence type="ECO:0000256" key="1">
    <source>
        <dbReference type="SAM" id="MobiDB-lite"/>
    </source>
</evidence>
<feature type="domain" description="ParB-like N-terminal" evidence="2">
    <location>
        <begin position="31"/>
        <end position="115"/>
    </location>
</feature>
<organism evidence="3 4">
    <name type="scientific">Streptomyces glebosus</name>
    <dbReference type="NCBI Taxonomy" id="249580"/>
    <lineage>
        <taxon>Bacteria</taxon>
        <taxon>Bacillati</taxon>
        <taxon>Actinomycetota</taxon>
        <taxon>Actinomycetes</taxon>
        <taxon>Kitasatosporales</taxon>
        <taxon>Streptomycetaceae</taxon>
        <taxon>Streptomyces</taxon>
    </lineage>
</organism>
<sequence length="404" mass="43466">MRIIPVHNRDQPFECLEEDVGDKPSRLSSVIKVPISSLCLSDSPRSAGTDKEHIRTLAESEASFPPILVMPSTMRVIDGMHRLRAAELRGATEIEARYFEGDEKDAFVLAVKSNIAHGLPLSLDDRKAAAARIIGSHPLWSDRAIGSATGLSAKTVGALRACSTEGIPQSNVRIGRDGRARPLDPTEGRIRAGRLMQENPTAPLRQIAAQAGVSLGTASDVRKRLRSGEGPVREGRRPHPAPEADAGEPPPRRRLEETEPSSPSRALMLRHLSRDPSVRLTENGRVLLRWLHIVTVRSQDWDRLIGSVPAHRVGAIAELARGCAEIWQHVADQLEQGGGDTADGTVNSGVTDGLEATGCAVPALRSRRPGEVTVPVTDPPGQGAGGRSRARHDATARAQARSTR</sequence>
<name>A0A640SUN5_9ACTN</name>
<dbReference type="Gene3D" id="3.90.1530.10">
    <property type="entry name" value="Conserved hypothetical protein from pyrococcus furiosus pfu- 392566-001, ParB domain"/>
    <property type="match status" value="1"/>
</dbReference>
<dbReference type="AlphaFoldDB" id="A0A640SUN5"/>
<feature type="region of interest" description="Disordered" evidence="1">
    <location>
        <begin position="215"/>
        <end position="266"/>
    </location>
</feature>
<feature type="region of interest" description="Disordered" evidence="1">
    <location>
        <begin position="170"/>
        <end position="189"/>
    </location>
</feature>
<dbReference type="SUPFAM" id="SSF110849">
    <property type="entry name" value="ParB/Sulfiredoxin"/>
    <property type="match status" value="1"/>
</dbReference>
<dbReference type="InterPro" id="IPR003115">
    <property type="entry name" value="ParB_N"/>
</dbReference>
<accession>A0A640SUN5</accession>
<dbReference type="Proteomes" id="UP000430079">
    <property type="component" value="Unassembled WGS sequence"/>
</dbReference>
<keyword evidence="4" id="KW-1185">Reference proteome</keyword>
<proteinExistence type="predicted"/>
<feature type="compositionally biased region" description="Basic and acidic residues" evidence="1">
    <location>
        <begin position="174"/>
        <end position="189"/>
    </location>
</feature>
<protein>
    <recommendedName>
        <fullName evidence="2">ParB-like N-terminal domain-containing protein</fullName>
    </recommendedName>
</protein>